<dbReference type="InterPro" id="IPR036291">
    <property type="entry name" value="NAD(P)-bd_dom_sf"/>
</dbReference>
<evidence type="ECO:0000259" key="1">
    <source>
        <dbReference type="SMART" id="SM00829"/>
    </source>
</evidence>
<accession>A0A0D6ERY7</accession>
<name>A0A0D6ERY7_SPOSA</name>
<dbReference type="Proteomes" id="UP000243876">
    <property type="component" value="Unassembled WGS sequence"/>
</dbReference>
<dbReference type="InterPro" id="IPR020843">
    <property type="entry name" value="ER"/>
</dbReference>
<dbReference type="InterPro" id="IPR052711">
    <property type="entry name" value="Zinc_ADH-like"/>
</dbReference>
<organism evidence="2 3">
    <name type="scientific">Sporidiobolus salmonicolor</name>
    <name type="common">Yeast-like fungus</name>
    <name type="synonym">Sporobolomyces salmonicolor</name>
    <dbReference type="NCBI Taxonomy" id="5005"/>
    <lineage>
        <taxon>Eukaryota</taxon>
        <taxon>Fungi</taxon>
        <taxon>Dikarya</taxon>
        <taxon>Basidiomycota</taxon>
        <taxon>Pucciniomycotina</taxon>
        <taxon>Microbotryomycetes</taxon>
        <taxon>Sporidiobolales</taxon>
        <taxon>Sporidiobolaceae</taxon>
        <taxon>Sporobolomyces</taxon>
    </lineage>
</organism>
<dbReference type="OrthoDB" id="1706066at2759"/>
<protein>
    <submittedName>
        <fullName evidence="2">SPOSA6832_04113-mRNA-1:cds</fullName>
    </submittedName>
</protein>
<gene>
    <name evidence="2" type="primary">SPOSA6832_04113</name>
</gene>
<dbReference type="AlphaFoldDB" id="A0A0D6ERY7"/>
<dbReference type="PANTHER" id="PTHR45033:SF3">
    <property type="entry name" value="DEHYDROGENASE, PUTATIVE (AFU_ORTHOLOGUE AFUA_2G13270)-RELATED"/>
    <property type="match status" value="1"/>
</dbReference>
<dbReference type="InterPro" id="IPR013154">
    <property type="entry name" value="ADH-like_N"/>
</dbReference>
<keyword evidence="3" id="KW-1185">Reference proteome</keyword>
<dbReference type="SUPFAM" id="SSF50129">
    <property type="entry name" value="GroES-like"/>
    <property type="match status" value="1"/>
</dbReference>
<feature type="domain" description="Enoyl reductase (ER)" evidence="1">
    <location>
        <begin position="29"/>
        <end position="394"/>
    </location>
</feature>
<dbReference type="Pfam" id="PF00107">
    <property type="entry name" value="ADH_zinc_N"/>
    <property type="match status" value="1"/>
</dbReference>
<dbReference type="GO" id="GO:0016491">
    <property type="term" value="F:oxidoreductase activity"/>
    <property type="evidence" value="ECO:0007669"/>
    <property type="project" value="InterPro"/>
</dbReference>
<evidence type="ECO:0000313" key="2">
    <source>
        <dbReference type="EMBL" id="CEQ42330.1"/>
    </source>
</evidence>
<sequence>MSNRSSMKALCLLRTEGDFKPGPDVWHPVQVEELPVPTPKAGELLLVPGSQVLVRILSAGFNHRDVFQRQSLYPGTIFHTSASSPSILGADAVGILISPSHPLHHKRVLIAPAENWLSSPLGPDVPGQQFGILGSVKQTGGRGTFAEYIAVSEEEVIACPKHLSDDAAAAVPLGALTAYRAVFTKANVQKGDNVLITGIGGGVAILALQLCVAVGARVWVTSSSEETIKKAVELGAKGGVNYKDGPSPPATLPSHRLPSVLLTLSLSPASSPASWPKTFASHLPSSRPYLDAVIDSGGGPIANQVARLIKDGGIVSCYGQTSGKPVEIGMPFILKNAEFKGSTMGSREEFFSAIRFIGEHEIQPVVDTVLDGLENAEKGFELMKRGGQFGKIVITVAKEEKTKL</sequence>
<dbReference type="SUPFAM" id="SSF51735">
    <property type="entry name" value="NAD(P)-binding Rossmann-fold domains"/>
    <property type="match status" value="1"/>
</dbReference>
<dbReference type="Pfam" id="PF08240">
    <property type="entry name" value="ADH_N"/>
    <property type="match status" value="1"/>
</dbReference>
<feature type="non-terminal residue" evidence="2">
    <location>
        <position position="1"/>
    </location>
</feature>
<dbReference type="InterPro" id="IPR013149">
    <property type="entry name" value="ADH-like_C"/>
</dbReference>
<dbReference type="SMART" id="SM00829">
    <property type="entry name" value="PKS_ER"/>
    <property type="match status" value="1"/>
</dbReference>
<evidence type="ECO:0000313" key="3">
    <source>
        <dbReference type="Proteomes" id="UP000243876"/>
    </source>
</evidence>
<proteinExistence type="predicted"/>
<dbReference type="Gene3D" id="3.90.180.10">
    <property type="entry name" value="Medium-chain alcohol dehydrogenases, catalytic domain"/>
    <property type="match status" value="1"/>
</dbReference>
<reference evidence="3" key="1">
    <citation type="submission" date="2015-02" db="EMBL/GenBank/DDBJ databases">
        <authorList>
            <person name="Gon?alves P."/>
        </authorList>
    </citation>
    <scope>NUCLEOTIDE SEQUENCE [LARGE SCALE GENOMIC DNA]</scope>
</reference>
<dbReference type="EMBL" id="CENE01000024">
    <property type="protein sequence ID" value="CEQ42330.1"/>
    <property type="molecule type" value="Genomic_DNA"/>
</dbReference>
<dbReference type="Gene3D" id="3.40.50.720">
    <property type="entry name" value="NAD(P)-binding Rossmann-like Domain"/>
    <property type="match status" value="1"/>
</dbReference>
<dbReference type="PANTHER" id="PTHR45033">
    <property type="match status" value="1"/>
</dbReference>
<dbReference type="InterPro" id="IPR011032">
    <property type="entry name" value="GroES-like_sf"/>
</dbReference>